<dbReference type="RefSeq" id="WP_265572705.1">
    <property type="nucleotide sequence ID" value="NZ_CP083974.1"/>
</dbReference>
<protein>
    <submittedName>
        <fullName evidence="2">VOC family protein</fullName>
    </submittedName>
</protein>
<dbReference type="Pfam" id="PF22632">
    <property type="entry name" value="BphC_D1"/>
    <property type="match status" value="1"/>
</dbReference>
<sequence>MMNARVRALGYAVVRAKDLDEWVAFGSELLGLQVAYRDDDRMLMRMDEYAYRLDVRRSDDPGVTALGWDVGGPEALEELSKRLVDAGYHVESVDSSVIEERQVMDLVRFRDPEDVLDHELFWGLRNAIDKFVSPTGAKFVASDLGFGHAFQALHGDAKVYDRLFREILGFRLSDHIDMPGSVGTFLHCNPRHHSFAFAHAPHRNQGIGHLMFEIDDLDLLGRQWDKVEDSDIPILSTLGKHTNDKMISFYVRSPSGFGIEYGVGGILIDDDNWLPTRYGSAHYWGHRRPQG</sequence>
<reference evidence="2 3" key="1">
    <citation type="journal article" date="2021" name="Front. Microbiol.">
        <title>Bacterial Transformation of Aromatic Monomers in Softwood Black Liquor.</title>
        <authorList>
            <person name="Navas L.E."/>
            <person name="Dexter G."/>
            <person name="Liu J."/>
            <person name="Levy-Booth D."/>
            <person name="Cho M."/>
            <person name="Jang S.K."/>
            <person name="Mansfield S.D."/>
            <person name="Renneckar S."/>
            <person name="Mohn W.W."/>
            <person name="Eltis L.D."/>
        </authorList>
    </citation>
    <scope>NUCLEOTIDE SEQUENCE [LARGE SCALE GENOMIC DNA]</scope>
    <source>
        <strain evidence="2 3">GD02</strain>
    </source>
</reference>
<accession>A0AA46WY85</accession>
<dbReference type="InterPro" id="IPR029068">
    <property type="entry name" value="Glyas_Bleomycin-R_OHBP_Dase"/>
</dbReference>
<dbReference type="Proteomes" id="UP001162740">
    <property type="component" value="Chromosome"/>
</dbReference>
<feature type="domain" description="VOC" evidence="1">
    <location>
        <begin position="8"/>
        <end position="123"/>
    </location>
</feature>
<proteinExistence type="predicted"/>
<evidence type="ECO:0000259" key="1">
    <source>
        <dbReference type="PROSITE" id="PS51819"/>
    </source>
</evidence>
<dbReference type="AlphaFoldDB" id="A0AA46WY85"/>
<evidence type="ECO:0000313" key="2">
    <source>
        <dbReference type="EMBL" id="UZF46588.1"/>
    </source>
</evidence>
<dbReference type="InterPro" id="IPR004360">
    <property type="entry name" value="Glyas_Fos-R_dOase_dom"/>
</dbReference>
<organism evidence="2 3">
    <name type="scientific">Rhodococcus rhodochrous</name>
    <dbReference type="NCBI Taxonomy" id="1829"/>
    <lineage>
        <taxon>Bacteria</taxon>
        <taxon>Bacillati</taxon>
        <taxon>Actinomycetota</taxon>
        <taxon>Actinomycetes</taxon>
        <taxon>Mycobacteriales</taxon>
        <taxon>Nocardiaceae</taxon>
        <taxon>Rhodococcus</taxon>
    </lineage>
</organism>
<dbReference type="PROSITE" id="PS51819">
    <property type="entry name" value="VOC"/>
    <property type="match status" value="2"/>
</dbReference>
<dbReference type="InterPro" id="IPR037523">
    <property type="entry name" value="VOC_core"/>
</dbReference>
<feature type="domain" description="VOC" evidence="1">
    <location>
        <begin position="145"/>
        <end position="264"/>
    </location>
</feature>
<dbReference type="EMBL" id="CP083974">
    <property type="protein sequence ID" value="UZF46588.1"/>
    <property type="molecule type" value="Genomic_DNA"/>
</dbReference>
<dbReference type="SUPFAM" id="SSF54593">
    <property type="entry name" value="Glyoxalase/Bleomycin resistance protein/Dihydroxybiphenyl dioxygenase"/>
    <property type="match status" value="1"/>
</dbReference>
<name>A0AA46WY85_RHORH</name>
<dbReference type="CDD" id="cd07252">
    <property type="entry name" value="BphC1-RGP6_N_like"/>
    <property type="match status" value="1"/>
</dbReference>
<gene>
    <name evidence="2" type="ORF">KUM34_007935</name>
</gene>
<dbReference type="Gene3D" id="3.10.180.10">
    <property type="entry name" value="2,3-Dihydroxybiphenyl 1,2-Dioxygenase, domain 1"/>
    <property type="match status" value="2"/>
</dbReference>
<dbReference type="Pfam" id="PF00903">
    <property type="entry name" value="Glyoxalase"/>
    <property type="match status" value="1"/>
</dbReference>
<evidence type="ECO:0000313" key="3">
    <source>
        <dbReference type="Proteomes" id="UP001162740"/>
    </source>
</evidence>